<evidence type="ECO:0000313" key="2">
    <source>
        <dbReference type="Proteomes" id="UP001566132"/>
    </source>
</evidence>
<dbReference type="AlphaFoldDB" id="A0ABD1E8H1"/>
<accession>A0ABD1E8H1</accession>
<evidence type="ECO:0000313" key="1">
    <source>
        <dbReference type="EMBL" id="KAL1490858.1"/>
    </source>
</evidence>
<proteinExistence type="predicted"/>
<protein>
    <submittedName>
        <fullName evidence="1">Uncharacterized protein</fullName>
    </submittedName>
</protein>
<gene>
    <name evidence="1" type="ORF">ABEB36_011543</name>
</gene>
<name>A0ABD1E8H1_HYPHA</name>
<organism evidence="1 2">
    <name type="scientific">Hypothenemus hampei</name>
    <name type="common">Coffee berry borer</name>
    <dbReference type="NCBI Taxonomy" id="57062"/>
    <lineage>
        <taxon>Eukaryota</taxon>
        <taxon>Metazoa</taxon>
        <taxon>Ecdysozoa</taxon>
        <taxon>Arthropoda</taxon>
        <taxon>Hexapoda</taxon>
        <taxon>Insecta</taxon>
        <taxon>Pterygota</taxon>
        <taxon>Neoptera</taxon>
        <taxon>Endopterygota</taxon>
        <taxon>Coleoptera</taxon>
        <taxon>Polyphaga</taxon>
        <taxon>Cucujiformia</taxon>
        <taxon>Curculionidae</taxon>
        <taxon>Scolytinae</taxon>
        <taxon>Hypothenemus</taxon>
    </lineage>
</organism>
<comment type="caution">
    <text evidence="1">The sequence shown here is derived from an EMBL/GenBank/DDBJ whole genome shotgun (WGS) entry which is preliminary data.</text>
</comment>
<dbReference type="EMBL" id="JBDJPC010000009">
    <property type="protein sequence ID" value="KAL1490858.1"/>
    <property type="molecule type" value="Genomic_DNA"/>
</dbReference>
<dbReference type="Proteomes" id="UP001566132">
    <property type="component" value="Unassembled WGS sequence"/>
</dbReference>
<keyword evidence="2" id="KW-1185">Reference proteome</keyword>
<reference evidence="1 2" key="1">
    <citation type="submission" date="2024-05" db="EMBL/GenBank/DDBJ databases">
        <title>Genetic variation in Jamaican populations of the coffee berry borer (Hypothenemus hampei).</title>
        <authorList>
            <person name="Errbii M."/>
            <person name="Myrie A."/>
        </authorList>
    </citation>
    <scope>NUCLEOTIDE SEQUENCE [LARGE SCALE GENOMIC DNA]</scope>
    <source>
        <strain evidence="1">JA-Hopewell-2020-01-JO</strain>
        <tissue evidence="1">Whole body</tissue>
    </source>
</reference>
<sequence>MVDDQNLIQYCHALRTKTPCPKITLTDEDDEEIWLKNNSQIEDIYMIYSKNINLDERIQVSLYYLIGSLIHKLSNNIECSCIKQLTTDRNSQDIASIKFYQYVYNCELVFREKEHYLLNNIMTVNDFINKCLSNNLLFVKRQVSG</sequence>